<dbReference type="Proteomes" id="UP000075683">
    <property type="component" value="Unassembled WGS sequence"/>
</dbReference>
<name>A0A150M8R5_9BACI</name>
<evidence type="ECO:0000313" key="2">
    <source>
        <dbReference type="Proteomes" id="UP000075683"/>
    </source>
</evidence>
<accession>A0A150M8R5</accession>
<sequence>MPLLYWRVRIVEQAGHGRKRTGAGSAERIHGLPLCRRRTAEDPWQDPSWGPRTLSPQIFKKCQCVSPEKKREVVIK</sequence>
<reference evidence="1 2" key="1">
    <citation type="submission" date="2016-01" db="EMBL/GenBank/DDBJ databases">
        <title>Draft Genome Sequences of Seven Thermophilic Sporeformers Isolated from Foods.</title>
        <authorList>
            <person name="Berendsen E.M."/>
            <person name="Wells-Bennik M.H."/>
            <person name="Krawcyk A.O."/>
            <person name="De Jong A."/>
            <person name="Holsappel S."/>
            <person name="Eijlander R.T."/>
            <person name="Kuipers O.P."/>
        </authorList>
    </citation>
    <scope>NUCLEOTIDE SEQUENCE [LARGE SCALE GENOMIC DNA]</scope>
    <source>
        <strain evidence="1 2">B4135</strain>
    </source>
</reference>
<comment type="caution">
    <text evidence="1">The sequence shown here is derived from an EMBL/GenBank/DDBJ whole genome shotgun (WGS) entry which is preliminary data.</text>
</comment>
<proteinExistence type="predicted"/>
<gene>
    <name evidence="1" type="ORF">B4135_1714</name>
</gene>
<dbReference type="AlphaFoldDB" id="A0A150M8R5"/>
<protein>
    <submittedName>
        <fullName evidence="1">Uncharacterized protein</fullName>
    </submittedName>
</protein>
<dbReference type="STRING" id="301148.B4135_1714"/>
<organism evidence="1 2">
    <name type="scientific">Caldibacillus debilis</name>
    <dbReference type="NCBI Taxonomy" id="301148"/>
    <lineage>
        <taxon>Bacteria</taxon>
        <taxon>Bacillati</taxon>
        <taxon>Bacillota</taxon>
        <taxon>Bacilli</taxon>
        <taxon>Bacillales</taxon>
        <taxon>Bacillaceae</taxon>
        <taxon>Caldibacillus</taxon>
    </lineage>
</organism>
<evidence type="ECO:0000313" key="1">
    <source>
        <dbReference type="EMBL" id="KYD20990.1"/>
    </source>
</evidence>
<dbReference type="EMBL" id="LQYT01000024">
    <property type="protein sequence ID" value="KYD20990.1"/>
    <property type="molecule type" value="Genomic_DNA"/>
</dbReference>